<dbReference type="Pfam" id="PF16197">
    <property type="entry name" value="KAsynt_C_assoc"/>
    <property type="match status" value="1"/>
</dbReference>
<feature type="active site" description="Proton acceptor; for dehydratase activity" evidence="8">
    <location>
        <position position="997"/>
    </location>
</feature>
<dbReference type="SMART" id="SM00826">
    <property type="entry name" value="PKS_DH"/>
    <property type="match status" value="1"/>
</dbReference>
<dbReference type="Proteomes" id="UP001610446">
    <property type="component" value="Unassembled WGS sequence"/>
</dbReference>
<dbReference type="InterPro" id="IPR020843">
    <property type="entry name" value="ER"/>
</dbReference>
<feature type="region of interest" description="Disordered" evidence="9">
    <location>
        <begin position="456"/>
        <end position="488"/>
    </location>
</feature>
<dbReference type="InterPro" id="IPR001227">
    <property type="entry name" value="Ac_transferase_dom_sf"/>
</dbReference>
<evidence type="ECO:0000256" key="6">
    <source>
        <dbReference type="ARBA" id="ARBA00023268"/>
    </source>
</evidence>
<dbReference type="SUPFAM" id="SSF51735">
    <property type="entry name" value="NAD(P)-binding Rossmann-fold domains"/>
    <property type="match status" value="2"/>
</dbReference>
<evidence type="ECO:0008006" key="15">
    <source>
        <dbReference type="Google" id="ProtNLM"/>
    </source>
</evidence>
<dbReference type="InterPro" id="IPR029063">
    <property type="entry name" value="SAM-dependent_MTases_sf"/>
</dbReference>
<keyword evidence="14" id="KW-1185">Reference proteome</keyword>
<dbReference type="InterPro" id="IPR042104">
    <property type="entry name" value="PKS_dehydratase_sf"/>
</dbReference>
<dbReference type="SMART" id="SM00823">
    <property type="entry name" value="PKS_PP"/>
    <property type="match status" value="1"/>
</dbReference>
<dbReference type="CDD" id="cd00833">
    <property type="entry name" value="PKS"/>
    <property type="match status" value="1"/>
</dbReference>
<dbReference type="InterPro" id="IPR014030">
    <property type="entry name" value="Ketoacyl_synth_N"/>
</dbReference>
<keyword evidence="2" id="KW-0597">Phosphoprotein</keyword>
<organism evidence="13 14">
    <name type="scientific">Aspergillus pseudoustus</name>
    <dbReference type="NCBI Taxonomy" id="1810923"/>
    <lineage>
        <taxon>Eukaryota</taxon>
        <taxon>Fungi</taxon>
        <taxon>Dikarya</taxon>
        <taxon>Ascomycota</taxon>
        <taxon>Pezizomycotina</taxon>
        <taxon>Eurotiomycetes</taxon>
        <taxon>Eurotiomycetidae</taxon>
        <taxon>Eurotiales</taxon>
        <taxon>Aspergillaceae</taxon>
        <taxon>Aspergillus</taxon>
        <taxon>Aspergillus subgen. Nidulantes</taxon>
    </lineage>
</organism>
<dbReference type="InterPro" id="IPR016035">
    <property type="entry name" value="Acyl_Trfase/lysoPLipase"/>
</dbReference>
<feature type="domain" description="Carrier" evidence="10">
    <location>
        <begin position="2391"/>
        <end position="2473"/>
    </location>
</feature>
<dbReference type="InterPro" id="IPR013968">
    <property type="entry name" value="PKS_KR"/>
</dbReference>
<accession>A0ABR4JUJ9</accession>
<dbReference type="InterPro" id="IPR014031">
    <property type="entry name" value="Ketoacyl_synth_C"/>
</dbReference>
<dbReference type="SUPFAM" id="SSF53335">
    <property type="entry name" value="S-adenosyl-L-methionine-dependent methyltransferases"/>
    <property type="match status" value="1"/>
</dbReference>
<dbReference type="Gene3D" id="3.40.50.150">
    <property type="entry name" value="Vaccinia Virus protein VP39"/>
    <property type="match status" value="1"/>
</dbReference>
<feature type="region of interest" description="C-terminal hotdog fold" evidence="8">
    <location>
        <begin position="1140"/>
        <end position="1283"/>
    </location>
</feature>
<protein>
    <recommendedName>
        <fullName evidence="15">Polyketide synthase</fullName>
    </recommendedName>
</protein>
<dbReference type="SUPFAM" id="SSF53901">
    <property type="entry name" value="Thiolase-like"/>
    <property type="match status" value="1"/>
</dbReference>
<dbReference type="InterPro" id="IPR036736">
    <property type="entry name" value="ACP-like_sf"/>
</dbReference>
<feature type="domain" description="PKS/mFAS DH" evidence="12">
    <location>
        <begin position="965"/>
        <end position="1283"/>
    </location>
</feature>
<evidence type="ECO:0000256" key="3">
    <source>
        <dbReference type="ARBA" id="ARBA00022679"/>
    </source>
</evidence>
<dbReference type="SMART" id="SM00829">
    <property type="entry name" value="PKS_ER"/>
    <property type="match status" value="1"/>
</dbReference>
<evidence type="ECO:0000313" key="13">
    <source>
        <dbReference type="EMBL" id="KAL2843708.1"/>
    </source>
</evidence>
<dbReference type="SMART" id="SM00822">
    <property type="entry name" value="PKS_KR"/>
    <property type="match status" value="1"/>
</dbReference>
<comment type="caution">
    <text evidence="13">The sequence shown here is derived from an EMBL/GenBank/DDBJ whole genome shotgun (WGS) entry which is preliminary data.</text>
</comment>
<evidence type="ECO:0000256" key="2">
    <source>
        <dbReference type="ARBA" id="ARBA00022553"/>
    </source>
</evidence>
<dbReference type="SUPFAM" id="SSF50129">
    <property type="entry name" value="GroES-like"/>
    <property type="match status" value="1"/>
</dbReference>
<dbReference type="InterPro" id="IPR057326">
    <property type="entry name" value="KR_dom"/>
</dbReference>
<dbReference type="Pfam" id="PF14765">
    <property type="entry name" value="PS-DH"/>
    <property type="match status" value="1"/>
</dbReference>
<dbReference type="InterPro" id="IPR016036">
    <property type="entry name" value="Malonyl_transacylase_ACP-bd"/>
</dbReference>
<evidence type="ECO:0000256" key="8">
    <source>
        <dbReference type="PROSITE-ProRule" id="PRU01363"/>
    </source>
</evidence>
<dbReference type="InterPro" id="IPR011032">
    <property type="entry name" value="GroES-like_sf"/>
</dbReference>
<evidence type="ECO:0000256" key="7">
    <source>
        <dbReference type="ARBA" id="ARBA00023315"/>
    </source>
</evidence>
<dbReference type="Pfam" id="PF00698">
    <property type="entry name" value="Acyl_transf_1"/>
    <property type="match status" value="1"/>
</dbReference>
<keyword evidence="6" id="KW-0511">Multifunctional enzyme</keyword>
<dbReference type="Pfam" id="PF08242">
    <property type="entry name" value="Methyltransf_12"/>
    <property type="match status" value="1"/>
</dbReference>
<dbReference type="InterPro" id="IPR049900">
    <property type="entry name" value="PKS_mFAS_DH"/>
</dbReference>
<dbReference type="Pfam" id="PF08659">
    <property type="entry name" value="KR"/>
    <property type="match status" value="1"/>
</dbReference>
<dbReference type="Gene3D" id="3.40.50.720">
    <property type="entry name" value="NAD(P)-binding Rossmann-like Domain"/>
    <property type="match status" value="2"/>
</dbReference>
<dbReference type="InterPro" id="IPR049551">
    <property type="entry name" value="PKS_DH_C"/>
</dbReference>
<evidence type="ECO:0000259" key="11">
    <source>
        <dbReference type="PROSITE" id="PS52004"/>
    </source>
</evidence>
<dbReference type="Pfam" id="PF00109">
    <property type="entry name" value="ketoacyl-synt"/>
    <property type="match status" value="1"/>
</dbReference>
<evidence type="ECO:0000256" key="5">
    <source>
        <dbReference type="ARBA" id="ARBA00023002"/>
    </source>
</evidence>
<keyword evidence="7" id="KW-0012">Acyltransferase</keyword>
<dbReference type="PANTHER" id="PTHR43775">
    <property type="entry name" value="FATTY ACID SYNTHASE"/>
    <property type="match status" value="1"/>
</dbReference>
<dbReference type="PANTHER" id="PTHR43775:SF29">
    <property type="entry name" value="ASPERFURANONE POLYKETIDE SYNTHASE AFOG-RELATED"/>
    <property type="match status" value="1"/>
</dbReference>
<proteinExistence type="predicted"/>
<evidence type="ECO:0000256" key="1">
    <source>
        <dbReference type="ARBA" id="ARBA00022450"/>
    </source>
</evidence>
<dbReference type="InterPro" id="IPR014043">
    <property type="entry name" value="Acyl_transferase_dom"/>
</dbReference>
<dbReference type="PROSITE" id="PS52004">
    <property type="entry name" value="KS3_2"/>
    <property type="match status" value="1"/>
</dbReference>
<keyword evidence="3" id="KW-0808">Transferase</keyword>
<dbReference type="InterPro" id="IPR020841">
    <property type="entry name" value="PKS_Beta-ketoAc_synthase_dom"/>
</dbReference>
<sequence length="2480" mass="269590">MPGLDGIAIVGYAFKLPSGVEDDSSFWDVLVNGRNLKSDWPSSRLGYGHTVGDGSCPVAGPAGHYITEDVRSFDAPFFSVTAKEAASMDPLQRWTLEVSYRALESAGIPADKLAGSQTAVFSASMLEDYARMNAMDPDNIDRLAATGNGISCVISNRISWYFDLRGPSIHINTACSSSLSAVDMACKTLHSGDSDCAIVTGSNLLLDPSVFQVLSSQGFLSPEGLCYSFDHRANGYGRGEGVIAVILKPVLDAVRDGDMIRAIIRATGCNQDGRTPVLTQPSLLAQEKLIRDVYRTAGLSLDKTCYVEAHGTGTPVGDPIETTAVGRSFRNCRSARDPLYVSSVKANIGHLEGASGLASLVKCILMLEKGVIPPHALFEKLNLDIDADELHIEIPTRSVPWPSPGLRRISINSFGFAGSNAHMILDDALHYLQNRRLTGNHCTVATPATVLNTNKDAVRNDNPCSQTADEHNKQLHMPSGATDDGLNNDTTTPYHKNCINTREKPKLLVWTAADEQGTLRLIQAYVPFYRNLVSSTLNGLDQLAYTLSTRRGRMLWRTFAVSQKGTMIAPSTPVRSSTDTGLVFVFTGQGPQYAGMGVELLEHTYFARTLERVNTIYERLGCTWSLFDALRQRKDIDKPEYAQALSTAVQIGLVELLKSFGLVPQAVIGHSSGEIAAAYTAGALTLESACKVAYFRGKVAGKLRVQSLTAPGAMISINLAEEQVAEYLNKVPVPGIGSNLTIACVNSPQNSTLSGLESAIDAVKAQADADGIFAQKLRTGLPYHSPYMETISEEYLSVMGELEACADPSTLLPMVSTVSAQPVTPLTLATAQYWVDNLISPVRFRDALLNLANQRPFGTFTDFVELGPHPSLQRYVQDTLAHAKSEIRYLSTLQRSQSAEKCILELAGRLFCIGHPVSVATVNGQESSSSLPFLTNCPAYPFERLPFWAEPRLSRGFRLRGLNNKDTLGARVADWNPLAPRWRNFFSIESHQWIGDHKVRGLTLAMSTDPVLPANTTKISDTVLYPAAGMSLMTVEAVCQMAPKDRTVQGCLIEHAEFLSPIIVPDGWTERIEIQLHLHKVRQRRERHTETEEFDVSIFLVTPTGWTECYQARARAQYENTVAVYERIQDESEQASESCIYPVDSDALYRDAADNGLQYGHTFKLLEQVRWDGDKTAIGGVTTTPEHHTAHLTHPAVLDHAFQVLRVAAGQIPAANIPIRMSGAWFAAHGWHNSQNIRIISSGAANKSGSGERGSIDVVAEDGSVLCAVKSIVTAAVTGTAKPRKEEPHLLYRVEWKPQLSLLTPDQLRKMLCGGSSPDESIIVRDHALLCDTLDIVTMQALSMVNLQTVPDPLKPHVKWMERHVRKHMTPLQCQEALAMGGTDLENRLYRLENTLPPFSLYVSVARKLPLILAGEIDPLEVVFESDQARVFYAHLFQTLCGDGRLAGFLNLAAHETPALRILEVGAGTGGMTGPILAALQEREARTGAPGFATYTYTDISPAFFDQARLRWPELQVEGRLEFAVLDAGRSLVDQGVALGSYDMVVAGSVLHATPDLEATLRNVRTALAPGGHLVLLEAVNPNNVATNFIAGLVPGWWGACEEWRRHSAAISESLWDQSLRANGFSGNDLVLRDYASDECHNMSILITTAIVSDDPRVQEAKPRVVLVIEDTFQQCELANVLATHLRCRGWSCTTRVFTPEALGDGQWGTDTVAACLIELYNRPLVTSLTEEAFACLKILTRHKRLLWVTGTSPDDAEAPHYGAVQGLLRCIRAEQVDCRFVSLEIGEYGYQASCTRVVETVLGAAFQSPCNEVEYIFCDGVLTTGRAVKDMTGQTALRKALAHRPCTASAAASFTTTGSNLRTSHIEIKVLESDLPAVGRDECTGVVTRVGAACETLRPGDQVVLVAAERVGQFAYAPEECAIQLPKSVSLACAELVLRPGLVAYYALVELARIRPGDRALVHSALGDVVRIAEYIAEMNGAHVFATASSENRQAVADLRDITEDHALVPNTDTVKGSPMSDSLDGKFNILIVDCADGGDDPVPFLDCVAPGGQVVLVGWSNDDLPTYDYPRNCSVSLLNPASLPPTVRLPEPCALLHNASYLIVGGTGGLGRAITTWMADRGAKHIILVSRSGAKSKAATAMISSLRTRGLNIVVFACDASCESSLATVLDNCTRTMPPIKGCINAAMVLQDAIFQESMTFGQWNSTIKSKVDTSWGLHRLLPSDLDFFILLSSLLGVTGQVGSSNYAAGCAFQDSLARYRIAHGQKALSLDLGWMRDIGVIAETAAYQRQRHATDDMQPIAARELLSLLDLCLDTRLSSAWNGQVLFGLRTPADILRDGRSPPYFLVNQPLLAPFAFLPGGQADASRRTHNDKESPDAHAARLFQHSGDPEQRVRVVFRALAAKLARAMFISLDDIEATKPLSSYGVDSLMAVELRNWIVREFEAPVAVFDIIMGEVSIGGIAKLVVKKSAMVIHGP</sequence>
<feature type="active site" description="Proton donor; for dehydratase activity" evidence="8">
    <location>
        <position position="1199"/>
    </location>
</feature>
<reference evidence="13 14" key="1">
    <citation type="submission" date="2024-07" db="EMBL/GenBank/DDBJ databases">
        <title>Section-level genome sequencing and comparative genomics of Aspergillus sections Usti and Cavernicolus.</title>
        <authorList>
            <consortium name="Lawrence Berkeley National Laboratory"/>
            <person name="Nybo J.L."/>
            <person name="Vesth T.C."/>
            <person name="Theobald S."/>
            <person name="Frisvad J.C."/>
            <person name="Larsen T.O."/>
            <person name="Kjaerboelling I."/>
            <person name="Rothschild-Mancinelli K."/>
            <person name="Lyhne E.K."/>
            <person name="Kogle M.E."/>
            <person name="Barry K."/>
            <person name="Clum A."/>
            <person name="Na H."/>
            <person name="Ledsgaard L."/>
            <person name="Lin J."/>
            <person name="Lipzen A."/>
            <person name="Kuo A."/>
            <person name="Riley R."/>
            <person name="Mondo S."/>
            <person name="Labutti K."/>
            <person name="Haridas S."/>
            <person name="Pangalinan J."/>
            <person name="Salamov A.A."/>
            <person name="Simmons B.A."/>
            <person name="Magnuson J.K."/>
            <person name="Chen J."/>
            <person name="Drula E."/>
            <person name="Henrissat B."/>
            <person name="Wiebenga A."/>
            <person name="Lubbers R.J."/>
            <person name="Gomes A.C."/>
            <person name="Makela M.R."/>
            <person name="Stajich J."/>
            <person name="Grigoriev I.V."/>
            <person name="Mortensen U.H."/>
            <person name="De Vries R.P."/>
            <person name="Baker S.E."/>
            <person name="Andersen M.R."/>
        </authorList>
    </citation>
    <scope>NUCLEOTIDE SEQUENCE [LARGE SCALE GENOMIC DNA]</scope>
    <source>
        <strain evidence="13 14">CBS 123904</strain>
    </source>
</reference>
<feature type="region of interest" description="N-terminal hotdog fold" evidence="8">
    <location>
        <begin position="965"/>
        <end position="1121"/>
    </location>
</feature>
<dbReference type="PROSITE" id="PS52019">
    <property type="entry name" value="PKS_MFAS_DH"/>
    <property type="match status" value="1"/>
</dbReference>
<dbReference type="Gene3D" id="3.90.180.10">
    <property type="entry name" value="Medium-chain alcohol dehydrogenases, catalytic domain"/>
    <property type="match status" value="1"/>
</dbReference>
<dbReference type="PROSITE" id="PS00012">
    <property type="entry name" value="PHOSPHOPANTETHEINE"/>
    <property type="match status" value="1"/>
</dbReference>
<dbReference type="InterPro" id="IPR016039">
    <property type="entry name" value="Thiolase-like"/>
</dbReference>
<dbReference type="CDD" id="cd02440">
    <property type="entry name" value="AdoMet_MTases"/>
    <property type="match status" value="1"/>
</dbReference>
<dbReference type="SUPFAM" id="SSF55048">
    <property type="entry name" value="Probable ACP-binding domain of malonyl-CoA ACP transacylase"/>
    <property type="match status" value="1"/>
</dbReference>
<dbReference type="SUPFAM" id="SSF47336">
    <property type="entry name" value="ACP-like"/>
    <property type="match status" value="1"/>
</dbReference>
<gene>
    <name evidence="13" type="ORF">BJY01DRAFT_248483</name>
</gene>
<dbReference type="InterPro" id="IPR009081">
    <property type="entry name" value="PP-bd_ACP"/>
</dbReference>
<evidence type="ECO:0000259" key="10">
    <source>
        <dbReference type="PROSITE" id="PS50075"/>
    </source>
</evidence>
<dbReference type="Gene3D" id="3.40.366.10">
    <property type="entry name" value="Malonyl-Coenzyme A Acyl Carrier Protein, domain 2"/>
    <property type="match status" value="1"/>
</dbReference>
<dbReference type="Pfam" id="PF23297">
    <property type="entry name" value="ACP_SdgA_C"/>
    <property type="match status" value="1"/>
</dbReference>
<dbReference type="InterPro" id="IPR013217">
    <property type="entry name" value="Methyltransf_12"/>
</dbReference>
<dbReference type="InterPro" id="IPR018201">
    <property type="entry name" value="Ketoacyl_synth_AS"/>
</dbReference>
<dbReference type="InterPro" id="IPR020806">
    <property type="entry name" value="PKS_PP-bd"/>
</dbReference>
<dbReference type="PROSITE" id="PS00606">
    <property type="entry name" value="KS3_1"/>
    <property type="match status" value="1"/>
</dbReference>
<dbReference type="Gene3D" id="3.40.47.10">
    <property type="match status" value="1"/>
</dbReference>
<dbReference type="Gene3D" id="3.10.129.110">
    <property type="entry name" value="Polyketide synthase dehydratase"/>
    <property type="match status" value="1"/>
</dbReference>
<dbReference type="InterPro" id="IPR020807">
    <property type="entry name" value="PKS_DH"/>
</dbReference>
<dbReference type="InterPro" id="IPR032821">
    <property type="entry name" value="PKS_assoc"/>
</dbReference>
<dbReference type="SUPFAM" id="SSF52151">
    <property type="entry name" value="FabD/lysophospholipase-like"/>
    <property type="match status" value="1"/>
</dbReference>
<feature type="domain" description="Ketosynthase family 3 (KS3)" evidence="11">
    <location>
        <begin position="4"/>
        <end position="427"/>
    </location>
</feature>
<dbReference type="InterPro" id="IPR050091">
    <property type="entry name" value="PKS_NRPS_Biosynth_Enz"/>
</dbReference>
<dbReference type="EMBL" id="JBFXLU010000087">
    <property type="protein sequence ID" value="KAL2843708.1"/>
    <property type="molecule type" value="Genomic_DNA"/>
</dbReference>
<dbReference type="InterPro" id="IPR006162">
    <property type="entry name" value="Ppantetheine_attach_site"/>
</dbReference>
<evidence type="ECO:0000259" key="12">
    <source>
        <dbReference type="PROSITE" id="PS52019"/>
    </source>
</evidence>
<keyword evidence="5" id="KW-0560">Oxidoreductase</keyword>
<dbReference type="Gene3D" id="1.10.1200.10">
    <property type="entry name" value="ACP-like"/>
    <property type="match status" value="1"/>
</dbReference>
<dbReference type="Pfam" id="PF02801">
    <property type="entry name" value="Ketoacyl-synt_C"/>
    <property type="match status" value="1"/>
</dbReference>
<evidence type="ECO:0000256" key="9">
    <source>
        <dbReference type="SAM" id="MobiDB-lite"/>
    </source>
</evidence>
<dbReference type="SMART" id="SM00827">
    <property type="entry name" value="PKS_AT"/>
    <property type="match status" value="1"/>
</dbReference>
<dbReference type="PROSITE" id="PS50075">
    <property type="entry name" value="CARRIER"/>
    <property type="match status" value="1"/>
</dbReference>
<keyword evidence="4" id="KW-0521">NADP</keyword>
<name>A0ABR4JUJ9_9EURO</name>
<evidence type="ECO:0000313" key="14">
    <source>
        <dbReference type="Proteomes" id="UP001610446"/>
    </source>
</evidence>
<dbReference type="InterPro" id="IPR036291">
    <property type="entry name" value="NAD(P)-bd_dom_sf"/>
</dbReference>
<keyword evidence="1" id="KW-0596">Phosphopantetheine</keyword>
<dbReference type="SMART" id="SM00825">
    <property type="entry name" value="PKS_KS"/>
    <property type="match status" value="1"/>
</dbReference>
<evidence type="ECO:0000256" key="4">
    <source>
        <dbReference type="ARBA" id="ARBA00022857"/>
    </source>
</evidence>